<keyword evidence="3" id="KW-1185">Reference proteome</keyword>
<evidence type="ECO:0000256" key="1">
    <source>
        <dbReference type="SAM" id="SignalP"/>
    </source>
</evidence>
<keyword evidence="1" id="KW-0732">Signal</keyword>
<organism evidence="2 3">
    <name type="scientific">Lysobacter zhanggongensis</name>
    <dbReference type="NCBI Taxonomy" id="1774951"/>
    <lineage>
        <taxon>Bacteria</taxon>
        <taxon>Pseudomonadati</taxon>
        <taxon>Pseudomonadota</taxon>
        <taxon>Gammaproteobacteria</taxon>
        <taxon>Lysobacterales</taxon>
        <taxon>Lysobacteraceae</taxon>
        <taxon>Lysobacter</taxon>
    </lineage>
</organism>
<feature type="signal peptide" evidence="1">
    <location>
        <begin position="1"/>
        <end position="22"/>
    </location>
</feature>
<evidence type="ECO:0000313" key="2">
    <source>
        <dbReference type="EMBL" id="MEG3157108.1"/>
    </source>
</evidence>
<dbReference type="PROSITE" id="PS51257">
    <property type="entry name" value="PROKAR_LIPOPROTEIN"/>
    <property type="match status" value="1"/>
</dbReference>
<comment type="caution">
    <text evidence="2">The sequence shown here is derived from an EMBL/GenBank/DDBJ whole genome shotgun (WGS) entry which is preliminary data.</text>
</comment>
<gene>
    <name evidence="2" type="ORF">SNE33_04240</name>
</gene>
<sequence length="143" mass="15496">MSMLRSGLWAVTGLLVSACVLSAPGGQATGAKAERVLVAEELNITENGAASPDVDAGACRDFLLDEDAVRRALENSEPVSRSQYMHVLPWSPCLVRGHITLVDGRAGTWTIRQYGTGSILLDDDAELYFWCRRCTNPPFVAVE</sequence>
<name>A0ABU7YNL8_9GAMM</name>
<dbReference type="EMBL" id="JAXGFO010000014">
    <property type="protein sequence ID" value="MEG3157108.1"/>
    <property type="molecule type" value="Genomic_DNA"/>
</dbReference>
<evidence type="ECO:0000313" key="3">
    <source>
        <dbReference type="Proteomes" id="UP001334501"/>
    </source>
</evidence>
<proteinExistence type="predicted"/>
<feature type="chain" id="PRO_5045137389" description="Lipoprotein" evidence="1">
    <location>
        <begin position="23"/>
        <end position="143"/>
    </location>
</feature>
<accession>A0ABU7YNL8</accession>
<evidence type="ECO:0008006" key="4">
    <source>
        <dbReference type="Google" id="ProtNLM"/>
    </source>
</evidence>
<dbReference type="Proteomes" id="UP001334501">
    <property type="component" value="Unassembled WGS sequence"/>
</dbReference>
<dbReference type="RefSeq" id="WP_412699357.1">
    <property type="nucleotide sequence ID" value="NZ_JAXGFO010000014.1"/>
</dbReference>
<protein>
    <recommendedName>
        <fullName evidence="4">Lipoprotein</fullName>
    </recommendedName>
</protein>
<reference evidence="2 3" key="1">
    <citation type="journal article" date="2017" name="Curr. Microbiol.">
        <title>Lysobacter zhanggongensis sp. nov. Isolated from a Pit Mud.</title>
        <authorList>
            <person name="Zhang X.F."/>
            <person name="Wang H.H."/>
            <person name="Sun X.Y."/>
            <person name="Pan C.M."/>
        </authorList>
    </citation>
    <scope>NUCLEOTIDE SEQUENCE [LARGE SCALE GENOMIC DNA]</scope>
    <source>
        <strain evidence="2 3">ZGLJ7-1</strain>
    </source>
</reference>